<organism evidence="1">
    <name type="scientific">uncultured Sphingomonas sp</name>
    <dbReference type="NCBI Taxonomy" id="158754"/>
    <lineage>
        <taxon>Bacteria</taxon>
        <taxon>Pseudomonadati</taxon>
        <taxon>Pseudomonadota</taxon>
        <taxon>Alphaproteobacteria</taxon>
        <taxon>Sphingomonadales</taxon>
        <taxon>Sphingomonadaceae</taxon>
        <taxon>Sphingomonas</taxon>
        <taxon>environmental samples</taxon>
    </lineage>
</organism>
<evidence type="ECO:0008006" key="2">
    <source>
        <dbReference type="Google" id="ProtNLM"/>
    </source>
</evidence>
<reference evidence="1" key="1">
    <citation type="submission" date="2020-02" db="EMBL/GenBank/DDBJ databases">
        <authorList>
            <person name="Meier V. D."/>
        </authorList>
    </citation>
    <scope>NUCLEOTIDE SEQUENCE</scope>
    <source>
        <strain evidence="1">AVDCRST_MAG44</strain>
    </source>
</reference>
<name>A0A6J4SEP9_9SPHN</name>
<accession>A0A6J4SEP9</accession>
<dbReference type="InterPro" id="IPR018673">
    <property type="entry name" value="DUF2141"/>
</dbReference>
<dbReference type="Pfam" id="PF09912">
    <property type="entry name" value="DUF2141"/>
    <property type="match status" value="1"/>
</dbReference>
<gene>
    <name evidence="1" type="ORF">AVDCRST_MAG44-234</name>
</gene>
<evidence type="ECO:0000313" key="1">
    <source>
        <dbReference type="EMBL" id="CAA9491565.1"/>
    </source>
</evidence>
<protein>
    <recommendedName>
        <fullName evidence="2">DUF2141 domain-containing protein</fullName>
    </recommendedName>
</protein>
<proteinExistence type="predicted"/>
<sequence>MPAATTQLQFANLKPGAYAVTLVHDENANARLDTLLGVPKEGFGFSRNPVVRFGAPRFDIVRIELAPSFTCAPVRMQHIL</sequence>
<dbReference type="EMBL" id="CADCVY010000017">
    <property type="protein sequence ID" value="CAA9491565.1"/>
    <property type="molecule type" value="Genomic_DNA"/>
</dbReference>
<dbReference type="AlphaFoldDB" id="A0A6J4SEP9"/>